<dbReference type="InterPro" id="IPR036047">
    <property type="entry name" value="F-box-like_dom_sf"/>
</dbReference>
<dbReference type="HOGENOM" id="CLU_055175_0_0_1"/>
<dbReference type="EMBL" id="AMBO01000357">
    <property type="protein sequence ID" value="EKC99899.1"/>
    <property type="molecule type" value="Genomic_DNA"/>
</dbReference>
<dbReference type="Pfam" id="PF12937">
    <property type="entry name" value="F-box-like"/>
    <property type="match status" value="1"/>
</dbReference>
<dbReference type="SUPFAM" id="SSF81383">
    <property type="entry name" value="F-box domain"/>
    <property type="match status" value="1"/>
</dbReference>
<protein>
    <recommendedName>
        <fullName evidence="2">F-box domain-containing protein</fullName>
    </recommendedName>
</protein>
<name>K1V7C0_TRIAC</name>
<dbReference type="AlphaFoldDB" id="K1V7C0"/>
<evidence type="ECO:0000313" key="4">
    <source>
        <dbReference type="Proteomes" id="UP000006757"/>
    </source>
</evidence>
<proteinExistence type="predicted"/>
<sequence length="415" mass="46039">MPTASASPLLPVELLLSIFSRLRPHDLAQVCKANSHLRAVARPLFYHFGTFTKFGLHFPGAASPYPFLHLPEIGTGFDDSELEALVPKIKKLTIPSHNPSECAIYQNLQLGPVPNEVEALRIECFVRILGDSEDADLTGDLPHTQPWPEVAGDEGGVECYHCAYPCQFISPLLSSMCADKVVLRNPPLGARYTAAGECLWSYEPSQELVVVLNSEPVSYGLGYASDCNGTSWGIRPFWCAQKVTIVLWTGSPDAEWIPACMNAPHCFDPFFDPPKTKGPDGEKKGYYCEAMKMFWRDLGFQIGRSPTQCTTLRIVNITNTVESFRYGSYGQHSANRRIRDTSSVEDNVRAGANVKSSKKSKRKSGEDENIWEGVVQFLSMEEWIAMGEWEDVFTRKEMAPFLTAAKSSATPLVQA</sequence>
<dbReference type="InterPro" id="IPR001810">
    <property type="entry name" value="F-box_dom"/>
</dbReference>
<comment type="caution">
    <text evidence="3">The sequence shown here is derived from an EMBL/GenBank/DDBJ whole genome shotgun (WGS) entry which is preliminary data.</text>
</comment>
<accession>K1V7C0</accession>
<organism evidence="3 4">
    <name type="scientific">Trichosporon asahii var. asahii (strain CBS 8904)</name>
    <name type="common">Yeast</name>
    <dbReference type="NCBI Taxonomy" id="1220162"/>
    <lineage>
        <taxon>Eukaryota</taxon>
        <taxon>Fungi</taxon>
        <taxon>Dikarya</taxon>
        <taxon>Basidiomycota</taxon>
        <taxon>Agaricomycotina</taxon>
        <taxon>Tremellomycetes</taxon>
        <taxon>Trichosporonales</taxon>
        <taxon>Trichosporonaceae</taxon>
        <taxon>Trichosporon</taxon>
    </lineage>
</organism>
<gene>
    <name evidence="3" type="ORF">A1Q2_05798</name>
</gene>
<feature type="region of interest" description="Disordered" evidence="1">
    <location>
        <begin position="337"/>
        <end position="365"/>
    </location>
</feature>
<keyword evidence="4" id="KW-1185">Reference proteome</keyword>
<evidence type="ECO:0000256" key="1">
    <source>
        <dbReference type="SAM" id="MobiDB-lite"/>
    </source>
</evidence>
<dbReference type="InParanoid" id="K1V7C0"/>
<feature type="domain" description="F-box" evidence="2">
    <location>
        <begin position="10"/>
        <end position="45"/>
    </location>
</feature>
<reference evidence="3 4" key="1">
    <citation type="journal article" date="2012" name="Eukaryot. Cell">
        <title>Genome sequence of the Trichosporon asahii environmental strain CBS 8904.</title>
        <authorList>
            <person name="Yang R.Y."/>
            <person name="Li H.T."/>
            <person name="Zhu H."/>
            <person name="Zhou G.P."/>
            <person name="Wang M."/>
            <person name="Wang L."/>
        </authorList>
    </citation>
    <scope>NUCLEOTIDE SEQUENCE [LARGE SCALE GENOMIC DNA]</scope>
    <source>
        <strain evidence="3 4">CBS 8904</strain>
    </source>
</reference>
<dbReference type="CDD" id="cd09917">
    <property type="entry name" value="F-box_SF"/>
    <property type="match status" value="1"/>
</dbReference>
<evidence type="ECO:0000259" key="2">
    <source>
        <dbReference type="Pfam" id="PF12937"/>
    </source>
</evidence>
<feature type="compositionally biased region" description="Basic and acidic residues" evidence="1">
    <location>
        <begin position="337"/>
        <end position="348"/>
    </location>
</feature>
<dbReference type="Proteomes" id="UP000006757">
    <property type="component" value="Unassembled WGS sequence"/>
</dbReference>
<evidence type="ECO:0000313" key="3">
    <source>
        <dbReference type="EMBL" id="EKC99899.1"/>
    </source>
</evidence>